<evidence type="ECO:0000313" key="3">
    <source>
        <dbReference type="Proteomes" id="UP001362999"/>
    </source>
</evidence>
<reference evidence="2 3" key="1">
    <citation type="journal article" date="2024" name="J Genomics">
        <title>Draft genome sequencing and assembly of Favolaschia claudopus CIRM-BRFM 2984 isolated from oak limbs.</title>
        <authorList>
            <person name="Navarro D."/>
            <person name="Drula E."/>
            <person name="Chaduli D."/>
            <person name="Cazenave R."/>
            <person name="Ahrendt S."/>
            <person name="Wang J."/>
            <person name="Lipzen A."/>
            <person name="Daum C."/>
            <person name="Barry K."/>
            <person name="Grigoriev I.V."/>
            <person name="Favel A."/>
            <person name="Rosso M.N."/>
            <person name="Martin F."/>
        </authorList>
    </citation>
    <scope>NUCLEOTIDE SEQUENCE [LARGE SCALE GENOMIC DNA]</scope>
    <source>
        <strain evidence="2 3">CIRM-BRFM 2984</strain>
    </source>
</reference>
<sequence>MDPQADDDSDESDSFQPPDESDKDEDEDGGSHESEEDEDGATSAPTGQKKKKFRRADIQAKLRQGVGNEKANDNQEKPPAKKSKGAKKSGMVSGAKEKLKRKDLKAGDESDEQSNLYNSKAYNVLSEQHIEGVILSIHFDLLEGGIERRLHLLLAEIVPRRHIAEFLAKIGPDVVGEFVAISGWAGDVLERPAFGAVSAKILLSDTLGWGDDAYDRLKETTSYRTNTWRGGFPLQAHKCLADMVAALQKRAEAGDTPPDEIALHTAEGMQGYIESMLERDDANPQMRVHQWKEWNEDEGKYVVRSTLIGGACSPLCLRIPESVWLCNVPGKVVLISHGYTISRNLPRDGHYLDIPGPSLVALCGFCDSGQYLLNASH</sequence>
<dbReference type="EMBL" id="JAWWNJ010000210">
    <property type="protein sequence ID" value="KAK6971518.1"/>
    <property type="molecule type" value="Genomic_DNA"/>
</dbReference>
<dbReference type="Proteomes" id="UP001362999">
    <property type="component" value="Unassembled WGS sequence"/>
</dbReference>
<dbReference type="AlphaFoldDB" id="A0AAV9Z4S5"/>
<feature type="compositionally biased region" description="Basic and acidic residues" evidence="1">
    <location>
        <begin position="70"/>
        <end position="79"/>
    </location>
</feature>
<feature type="region of interest" description="Disordered" evidence="1">
    <location>
        <begin position="1"/>
        <end position="113"/>
    </location>
</feature>
<evidence type="ECO:0000313" key="2">
    <source>
        <dbReference type="EMBL" id="KAK6971518.1"/>
    </source>
</evidence>
<organism evidence="2 3">
    <name type="scientific">Favolaschia claudopus</name>
    <dbReference type="NCBI Taxonomy" id="2862362"/>
    <lineage>
        <taxon>Eukaryota</taxon>
        <taxon>Fungi</taxon>
        <taxon>Dikarya</taxon>
        <taxon>Basidiomycota</taxon>
        <taxon>Agaricomycotina</taxon>
        <taxon>Agaricomycetes</taxon>
        <taxon>Agaricomycetidae</taxon>
        <taxon>Agaricales</taxon>
        <taxon>Marasmiineae</taxon>
        <taxon>Mycenaceae</taxon>
        <taxon>Favolaschia</taxon>
    </lineage>
</organism>
<keyword evidence="3" id="KW-1185">Reference proteome</keyword>
<accession>A0AAV9Z4S5</accession>
<evidence type="ECO:0000256" key="1">
    <source>
        <dbReference type="SAM" id="MobiDB-lite"/>
    </source>
</evidence>
<feature type="compositionally biased region" description="Acidic residues" evidence="1">
    <location>
        <begin position="1"/>
        <end position="40"/>
    </location>
</feature>
<comment type="caution">
    <text evidence="2">The sequence shown here is derived from an EMBL/GenBank/DDBJ whole genome shotgun (WGS) entry which is preliminary data.</text>
</comment>
<gene>
    <name evidence="2" type="ORF">R3P38DRAFT_2813753</name>
</gene>
<name>A0AAV9Z4S5_9AGAR</name>
<protein>
    <submittedName>
        <fullName evidence="2">Uncharacterized protein</fullName>
    </submittedName>
</protein>
<proteinExistence type="predicted"/>